<feature type="region of interest" description="Disordered" evidence="5">
    <location>
        <begin position="1"/>
        <end position="21"/>
    </location>
</feature>
<dbReference type="GO" id="GO:0007154">
    <property type="term" value="P:cell communication"/>
    <property type="evidence" value="ECO:0007669"/>
    <property type="project" value="InterPro"/>
</dbReference>
<dbReference type="OrthoDB" id="5975175at2759"/>
<comment type="caution">
    <text evidence="7">The sequence shown here is derived from an EMBL/GenBank/DDBJ whole genome shotgun (WGS) entry which is preliminary data.</text>
</comment>
<evidence type="ECO:0000256" key="4">
    <source>
        <dbReference type="ARBA" id="ARBA00023065"/>
    </source>
</evidence>
<dbReference type="PANTHER" id="PTHR11878">
    <property type="entry name" value="SODIUM/CALCIUM EXCHANGER"/>
    <property type="match status" value="1"/>
</dbReference>
<keyword evidence="4" id="KW-0813">Transport</keyword>
<name>A0A3M6V0J2_POCDA</name>
<organism evidence="7 8">
    <name type="scientific">Pocillopora damicornis</name>
    <name type="common">Cauliflower coral</name>
    <name type="synonym">Millepora damicornis</name>
    <dbReference type="NCBI Taxonomy" id="46731"/>
    <lineage>
        <taxon>Eukaryota</taxon>
        <taxon>Metazoa</taxon>
        <taxon>Cnidaria</taxon>
        <taxon>Anthozoa</taxon>
        <taxon>Hexacorallia</taxon>
        <taxon>Scleractinia</taxon>
        <taxon>Astrocoeniina</taxon>
        <taxon>Pocilloporidae</taxon>
        <taxon>Pocillopora</taxon>
    </lineage>
</organism>
<evidence type="ECO:0000256" key="5">
    <source>
        <dbReference type="SAM" id="MobiDB-lite"/>
    </source>
</evidence>
<dbReference type="GO" id="GO:0016020">
    <property type="term" value="C:membrane"/>
    <property type="evidence" value="ECO:0007669"/>
    <property type="project" value="InterPro"/>
</dbReference>
<feature type="region of interest" description="Disordered" evidence="5">
    <location>
        <begin position="151"/>
        <end position="175"/>
    </location>
</feature>
<dbReference type="GO" id="GO:0030001">
    <property type="term" value="P:metal ion transport"/>
    <property type="evidence" value="ECO:0007669"/>
    <property type="project" value="TreeGrafter"/>
</dbReference>
<dbReference type="AlphaFoldDB" id="A0A3M6V0J2"/>
<feature type="compositionally biased region" description="Polar residues" evidence="5">
    <location>
        <begin position="1"/>
        <end position="14"/>
    </location>
</feature>
<evidence type="ECO:0000256" key="3">
    <source>
        <dbReference type="ARBA" id="ARBA00022837"/>
    </source>
</evidence>
<dbReference type="Gene3D" id="2.60.40.2030">
    <property type="match status" value="1"/>
</dbReference>
<sequence>MKTRPQLQPINAQDSENRDREIVMSGDTGEAIKGACNKGKLNANPSCFSANTANERSDRGFRSPEFDVSESALNAIVVIENVGNTAESGTLSVTVADGTAVSGEDYVPTAGLRVSFLSGEASKEVNIPILDDDVIESDESIQLSLQLLGPSRPSARIGSPASATVKIIDNDKPRK</sequence>
<evidence type="ECO:0000259" key="6">
    <source>
        <dbReference type="SMART" id="SM00237"/>
    </source>
</evidence>
<keyword evidence="8" id="KW-1185">Reference proteome</keyword>
<dbReference type="InterPro" id="IPR051171">
    <property type="entry name" value="CaCA"/>
</dbReference>
<dbReference type="EMBL" id="RCHS01000345">
    <property type="protein sequence ID" value="RMX59461.1"/>
    <property type="molecule type" value="Genomic_DNA"/>
</dbReference>
<evidence type="ECO:0000256" key="2">
    <source>
        <dbReference type="ARBA" id="ARBA00022737"/>
    </source>
</evidence>
<dbReference type="InterPro" id="IPR003644">
    <property type="entry name" value="Calx_beta"/>
</dbReference>
<dbReference type="PANTHER" id="PTHR11878:SF65">
    <property type="entry name" value="NA_CA-EXCHANGE PROTEIN, ISOFORM G"/>
    <property type="match status" value="1"/>
</dbReference>
<dbReference type="SUPFAM" id="SSF141072">
    <property type="entry name" value="CalX-like"/>
    <property type="match status" value="1"/>
</dbReference>
<accession>A0A3M6V0J2</accession>
<gene>
    <name evidence="7" type="ORF">pdam_00015659</name>
</gene>
<evidence type="ECO:0000313" key="8">
    <source>
        <dbReference type="Proteomes" id="UP000275408"/>
    </source>
</evidence>
<keyword evidence="3" id="KW-0106">Calcium</keyword>
<dbReference type="Proteomes" id="UP000275408">
    <property type="component" value="Unassembled WGS sequence"/>
</dbReference>
<evidence type="ECO:0000313" key="7">
    <source>
        <dbReference type="EMBL" id="RMX59461.1"/>
    </source>
</evidence>
<dbReference type="Pfam" id="PF03160">
    <property type="entry name" value="Calx-beta"/>
    <property type="match status" value="1"/>
</dbReference>
<reference evidence="7 8" key="1">
    <citation type="journal article" date="2018" name="Sci. Rep.">
        <title>Comparative analysis of the Pocillopora damicornis genome highlights role of immune system in coral evolution.</title>
        <authorList>
            <person name="Cunning R."/>
            <person name="Bay R.A."/>
            <person name="Gillette P."/>
            <person name="Baker A.C."/>
            <person name="Traylor-Knowles N."/>
        </authorList>
    </citation>
    <scope>NUCLEOTIDE SEQUENCE [LARGE SCALE GENOMIC DNA]</scope>
    <source>
        <strain evidence="7">RSMAS</strain>
        <tissue evidence="7">Whole animal</tissue>
    </source>
</reference>
<dbReference type="InterPro" id="IPR038081">
    <property type="entry name" value="CalX-like_sf"/>
</dbReference>
<keyword evidence="2" id="KW-0677">Repeat</keyword>
<feature type="domain" description="Calx-beta" evidence="6">
    <location>
        <begin position="51"/>
        <end position="146"/>
    </location>
</feature>
<keyword evidence="4" id="KW-0406">Ion transport</keyword>
<protein>
    <recommendedName>
        <fullName evidence="6">Calx-beta domain-containing protein</fullName>
    </recommendedName>
</protein>
<dbReference type="SMART" id="SM00237">
    <property type="entry name" value="Calx_beta"/>
    <property type="match status" value="1"/>
</dbReference>
<evidence type="ECO:0000256" key="1">
    <source>
        <dbReference type="ARBA" id="ARBA00022729"/>
    </source>
</evidence>
<keyword evidence="1" id="KW-0732">Signal</keyword>
<proteinExistence type="predicted"/>